<accession>A0A367WS20</accession>
<organism evidence="1 2">
    <name type="scientific">Thalassospira profundimaris</name>
    <dbReference type="NCBI Taxonomy" id="502049"/>
    <lineage>
        <taxon>Bacteria</taxon>
        <taxon>Pseudomonadati</taxon>
        <taxon>Pseudomonadota</taxon>
        <taxon>Alphaproteobacteria</taxon>
        <taxon>Rhodospirillales</taxon>
        <taxon>Thalassospiraceae</taxon>
        <taxon>Thalassospira</taxon>
    </lineage>
</organism>
<name>A0A367WS20_9PROT</name>
<dbReference type="AlphaFoldDB" id="A0A367WS20"/>
<dbReference type="EMBL" id="JPWI01000015">
    <property type="protein sequence ID" value="RCK43242.1"/>
    <property type="molecule type" value="Genomic_DNA"/>
</dbReference>
<reference evidence="1 2" key="1">
    <citation type="submission" date="2014-07" db="EMBL/GenBank/DDBJ databases">
        <title>Draft genome sequence of Thalassospira profundimaris PR54-5.</title>
        <authorList>
            <person name="Lai Q."/>
            <person name="Shao Z."/>
        </authorList>
    </citation>
    <scope>NUCLEOTIDE SEQUENCE [LARGE SCALE GENOMIC DNA]</scope>
    <source>
        <strain evidence="1 2">PR54-5</strain>
    </source>
</reference>
<evidence type="ECO:0000313" key="2">
    <source>
        <dbReference type="Proteomes" id="UP000252255"/>
    </source>
</evidence>
<protein>
    <submittedName>
        <fullName evidence="1">Uncharacterized protein</fullName>
    </submittedName>
</protein>
<proteinExistence type="predicted"/>
<dbReference type="Proteomes" id="UP000252255">
    <property type="component" value="Unassembled WGS sequence"/>
</dbReference>
<gene>
    <name evidence="1" type="ORF">TH30_19715</name>
</gene>
<evidence type="ECO:0000313" key="1">
    <source>
        <dbReference type="EMBL" id="RCK43242.1"/>
    </source>
</evidence>
<comment type="caution">
    <text evidence="1">The sequence shown here is derived from an EMBL/GenBank/DDBJ whole genome shotgun (WGS) entry which is preliminary data.</text>
</comment>
<sequence length="284" mass="32288">MMSEQQFHNIVLELDFKVDNSDSLGGYARVNRDARWFPEGLLQAEIIRFLSHWRDRTQLVPKDPLESGSTYVFRTPNFFEVGHLEYVATFASEMLLYGFDDFLRQHDLQSPSDFIRYEAIVIEHLGFGCVKTRIRFYLKVAVDVVKLLGAIGGAVGAAVALDTYFDPPAPAIEASCTVHMKEPQNLGRELRRTIERYPYTWMASGNEACVRLRQQVLNQFLDSPIKDDGFYGGNTAKAKEAVARKVGLDSAEIEGLYPFLTDRLEEPQSILVFNIPRQQSQQLP</sequence>